<gene>
    <name evidence="4" type="ORF">JJB11_11360</name>
</gene>
<evidence type="ECO:0000259" key="3">
    <source>
        <dbReference type="Pfam" id="PF13579"/>
    </source>
</evidence>
<reference evidence="4" key="1">
    <citation type="journal article" date="2012" name="J. Microbiol. Biotechnol.">
        <title>Ramlibacter ginsenosidimutans sp. nov., with ginsenoside-converting activity.</title>
        <authorList>
            <person name="Wang L."/>
            <person name="An D.S."/>
            <person name="Kim S.G."/>
            <person name="Jin F.X."/>
            <person name="Kim S.C."/>
            <person name="Lee S.T."/>
            <person name="Im W.T."/>
        </authorList>
    </citation>
    <scope>NUCLEOTIDE SEQUENCE</scope>
    <source>
        <strain evidence="4">KACC 17527</strain>
    </source>
</reference>
<comment type="caution">
    <text evidence="4">The sequence shown here is derived from an EMBL/GenBank/DDBJ whole genome shotgun (WGS) entry which is preliminary data.</text>
</comment>
<dbReference type="AlphaFoldDB" id="A0A934TSX0"/>
<reference evidence="4" key="2">
    <citation type="submission" date="2021-01" db="EMBL/GenBank/DDBJ databases">
        <authorList>
            <person name="Kang M."/>
        </authorList>
    </citation>
    <scope>NUCLEOTIDE SEQUENCE</scope>
    <source>
        <strain evidence="4">KACC 17527</strain>
    </source>
</reference>
<keyword evidence="1" id="KW-0328">Glycosyltransferase</keyword>
<dbReference type="PANTHER" id="PTHR12526:SF510">
    <property type="entry name" value="D-INOSITOL 3-PHOSPHATE GLYCOSYLTRANSFERASE"/>
    <property type="match status" value="1"/>
</dbReference>
<dbReference type="CDD" id="cd03801">
    <property type="entry name" value="GT4_PimA-like"/>
    <property type="match status" value="1"/>
</dbReference>
<dbReference type="PANTHER" id="PTHR12526">
    <property type="entry name" value="GLYCOSYLTRANSFERASE"/>
    <property type="match status" value="1"/>
</dbReference>
<protein>
    <submittedName>
        <fullName evidence="4">Glycosyltransferase family 4 protein</fullName>
    </submittedName>
</protein>
<sequence length="389" mass="41596">MQRAPSPTEPSAQGRFIYVACPWSPAGGGMFKVADYLISAQLQFNDGDAATLRPLDTRGPGSAVASLLFLALALLRILRGRLSGRLAGVHVNMAERMSIVRKGSVVATCWLLRVPVIIHLHGEMRTFYGRLPAAAQRLTRWMFSLAAGVVVIGANGRRFVAEELGVRPERIDVVENGVPGPAVAPVRPDPAERPVHHVLFVGRMCDPKGVVDLLEGAARAHAGGTALRLTFAGGGEIERYTQLAASLGIAEITQFAGWCDEDVVRGLLCDASVLVLPSHDEVLPLVVLEAFAHGVPVICTPVGELPHVLEDGVHARFVPMRDPEALGAALRETLADADLLRTLSATGRRTYEERFSMARFFARIARVHADRFGTSAGGSAAQTGSEVNA</sequence>
<organism evidence="4 5">
    <name type="scientific">Ramlibacter ginsenosidimutans</name>
    <dbReference type="NCBI Taxonomy" id="502333"/>
    <lineage>
        <taxon>Bacteria</taxon>
        <taxon>Pseudomonadati</taxon>
        <taxon>Pseudomonadota</taxon>
        <taxon>Betaproteobacteria</taxon>
        <taxon>Burkholderiales</taxon>
        <taxon>Comamonadaceae</taxon>
        <taxon>Ramlibacter</taxon>
    </lineage>
</organism>
<dbReference type="Proteomes" id="UP000630528">
    <property type="component" value="Unassembled WGS sequence"/>
</dbReference>
<accession>A0A934TSX0</accession>
<name>A0A934TSX0_9BURK</name>
<dbReference type="Pfam" id="PF13692">
    <property type="entry name" value="Glyco_trans_1_4"/>
    <property type="match status" value="1"/>
</dbReference>
<evidence type="ECO:0000313" key="4">
    <source>
        <dbReference type="EMBL" id="MBK6006690.1"/>
    </source>
</evidence>
<evidence type="ECO:0000256" key="1">
    <source>
        <dbReference type="ARBA" id="ARBA00022676"/>
    </source>
</evidence>
<dbReference type="EMBL" id="JAEPWM010000004">
    <property type="protein sequence ID" value="MBK6006690.1"/>
    <property type="molecule type" value="Genomic_DNA"/>
</dbReference>
<feature type="domain" description="Glycosyltransferase subfamily 4-like N-terminal" evidence="3">
    <location>
        <begin position="47"/>
        <end position="177"/>
    </location>
</feature>
<dbReference type="InterPro" id="IPR028098">
    <property type="entry name" value="Glyco_trans_4-like_N"/>
</dbReference>
<dbReference type="SUPFAM" id="SSF53756">
    <property type="entry name" value="UDP-Glycosyltransferase/glycogen phosphorylase"/>
    <property type="match status" value="1"/>
</dbReference>
<dbReference type="RefSeq" id="WP_201170669.1">
    <property type="nucleotide sequence ID" value="NZ_JAEPWM010000004.1"/>
</dbReference>
<keyword evidence="2" id="KW-0808">Transferase</keyword>
<evidence type="ECO:0000256" key="2">
    <source>
        <dbReference type="ARBA" id="ARBA00022679"/>
    </source>
</evidence>
<keyword evidence="5" id="KW-1185">Reference proteome</keyword>
<evidence type="ECO:0000313" key="5">
    <source>
        <dbReference type="Proteomes" id="UP000630528"/>
    </source>
</evidence>
<dbReference type="Pfam" id="PF13579">
    <property type="entry name" value="Glyco_trans_4_4"/>
    <property type="match status" value="1"/>
</dbReference>
<dbReference type="GO" id="GO:0016757">
    <property type="term" value="F:glycosyltransferase activity"/>
    <property type="evidence" value="ECO:0007669"/>
    <property type="project" value="UniProtKB-KW"/>
</dbReference>
<proteinExistence type="predicted"/>
<dbReference type="Gene3D" id="3.40.50.2000">
    <property type="entry name" value="Glycogen Phosphorylase B"/>
    <property type="match status" value="2"/>
</dbReference>